<evidence type="ECO:0000313" key="2">
    <source>
        <dbReference type="Proteomes" id="UP000054166"/>
    </source>
</evidence>
<accession>A0A0C3G984</accession>
<dbReference type="Proteomes" id="UP000054166">
    <property type="component" value="Unassembled WGS sequence"/>
</dbReference>
<reference evidence="2" key="2">
    <citation type="submission" date="2015-01" db="EMBL/GenBank/DDBJ databases">
        <title>Evolutionary Origins and Diversification of the Mycorrhizal Mutualists.</title>
        <authorList>
            <consortium name="DOE Joint Genome Institute"/>
            <consortium name="Mycorrhizal Genomics Consortium"/>
            <person name="Kohler A."/>
            <person name="Kuo A."/>
            <person name="Nagy L.G."/>
            <person name="Floudas D."/>
            <person name="Copeland A."/>
            <person name="Barry K.W."/>
            <person name="Cichocki N."/>
            <person name="Veneault-Fourrey C."/>
            <person name="LaButti K."/>
            <person name="Lindquist E.A."/>
            <person name="Lipzen A."/>
            <person name="Lundell T."/>
            <person name="Morin E."/>
            <person name="Murat C."/>
            <person name="Riley R."/>
            <person name="Ohm R."/>
            <person name="Sun H."/>
            <person name="Tunlid A."/>
            <person name="Henrissat B."/>
            <person name="Grigoriev I.V."/>
            <person name="Hibbett D.S."/>
            <person name="Martin F."/>
        </authorList>
    </citation>
    <scope>NUCLEOTIDE SEQUENCE [LARGE SCALE GENOMIC DNA]</scope>
    <source>
        <strain evidence="2">F 1598</strain>
    </source>
</reference>
<organism evidence="1 2">
    <name type="scientific">Piloderma croceum (strain F 1598)</name>
    <dbReference type="NCBI Taxonomy" id="765440"/>
    <lineage>
        <taxon>Eukaryota</taxon>
        <taxon>Fungi</taxon>
        <taxon>Dikarya</taxon>
        <taxon>Basidiomycota</taxon>
        <taxon>Agaricomycotina</taxon>
        <taxon>Agaricomycetes</taxon>
        <taxon>Agaricomycetidae</taxon>
        <taxon>Atheliales</taxon>
        <taxon>Atheliaceae</taxon>
        <taxon>Piloderma</taxon>
    </lineage>
</organism>
<proteinExistence type="predicted"/>
<name>A0A0C3G984_PILCF</name>
<dbReference type="EMBL" id="KN832980">
    <property type="protein sequence ID" value="KIM87191.1"/>
    <property type="molecule type" value="Genomic_DNA"/>
</dbReference>
<reference evidence="1 2" key="1">
    <citation type="submission" date="2014-04" db="EMBL/GenBank/DDBJ databases">
        <authorList>
            <consortium name="DOE Joint Genome Institute"/>
            <person name="Kuo A."/>
            <person name="Tarkka M."/>
            <person name="Buscot F."/>
            <person name="Kohler A."/>
            <person name="Nagy L.G."/>
            <person name="Floudas D."/>
            <person name="Copeland A."/>
            <person name="Barry K.W."/>
            <person name="Cichocki N."/>
            <person name="Veneault-Fourrey C."/>
            <person name="LaButti K."/>
            <person name="Lindquist E.A."/>
            <person name="Lipzen A."/>
            <person name="Lundell T."/>
            <person name="Morin E."/>
            <person name="Murat C."/>
            <person name="Sun H."/>
            <person name="Tunlid A."/>
            <person name="Henrissat B."/>
            <person name="Grigoriev I.V."/>
            <person name="Hibbett D.S."/>
            <person name="Martin F."/>
            <person name="Nordberg H.P."/>
            <person name="Cantor M.N."/>
            <person name="Hua S.X."/>
        </authorList>
    </citation>
    <scope>NUCLEOTIDE SEQUENCE [LARGE SCALE GENOMIC DNA]</scope>
    <source>
        <strain evidence="1 2">F 1598</strain>
    </source>
</reference>
<dbReference type="AlphaFoldDB" id="A0A0C3G984"/>
<dbReference type="HOGENOM" id="CLU_2794810_0_0_1"/>
<evidence type="ECO:0000313" key="1">
    <source>
        <dbReference type="EMBL" id="KIM87191.1"/>
    </source>
</evidence>
<protein>
    <submittedName>
        <fullName evidence="1">Uncharacterized protein</fullName>
    </submittedName>
</protein>
<keyword evidence="2" id="KW-1185">Reference proteome</keyword>
<dbReference type="InParanoid" id="A0A0C3G984"/>
<sequence>MATMFFWCASAYIGIGQTGKHAKLELTERLHQKLLIRFKMNQPLIQFSLISRSCMIIPSLPSMDVDQC</sequence>
<gene>
    <name evidence="1" type="ORF">PILCRDRAFT_815667</name>
</gene>